<feature type="binding site" evidence="7">
    <location>
        <position position="438"/>
    </location>
    <ligand>
        <name>ATP</name>
        <dbReference type="ChEBI" id="CHEBI:30616"/>
    </ligand>
</feature>
<dbReference type="CDD" id="cd14008">
    <property type="entry name" value="STKc_LKB1_CaMKK"/>
    <property type="match status" value="1"/>
</dbReference>
<evidence type="ECO:0000256" key="8">
    <source>
        <dbReference type="PIRSR" id="PIRSR630616-3"/>
    </source>
</evidence>
<comment type="caution">
    <text evidence="12">The sequence shown here is derived from an EMBL/GenBank/DDBJ whole genome shotgun (WGS) entry which is preliminary data.</text>
</comment>
<dbReference type="Pfam" id="PF00069">
    <property type="entry name" value="Pkinase"/>
    <property type="match status" value="1"/>
</dbReference>
<dbReference type="VEuPathDB" id="TriTrypDB:ECC02_001241"/>
<dbReference type="VEuPathDB" id="TriTrypDB:Tc_MARK_4547"/>
<dbReference type="GO" id="GO:0004674">
    <property type="term" value="F:protein serine/threonine kinase activity"/>
    <property type="evidence" value="ECO:0007669"/>
    <property type="project" value="UniProtKB-KW"/>
</dbReference>
<dbReference type="VEuPathDB" id="TriTrypDB:BCY84_12952"/>
<evidence type="ECO:0000259" key="11">
    <source>
        <dbReference type="PROSITE" id="PS50011"/>
    </source>
</evidence>
<dbReference type="Gene3D" id="1.10.510.10">
    <property type="entry name" value="Transferase(Phosphotransferase) domain 1"/>
    <property type="match status" value="1"/>
</dbReference>
<evidence type="ECO:0000313" key="13">
    <source>
        <dbReference type="Proteomes" id="UP000246078"/>
    </source>
</evidence>
<gene>
    <name evidence="12" type="ORF">C3747_268g22</name>
</gene>
<evidence type="ECO:0000256" key="5">
    <source>
        <dbReference type="ARBA" id="ARBA00022840"/>
    </source>
</evidence>
<dbReference type="GO" id="GO:0005524">
    <property type="term" value="F:ATP binding"/>
    <property type="evidence" value="ECO:0007669"/>
    <property type="project" value="UniProtKB-UniRule"/>
</dbReference>
<feature type="active site" description="Proton acceptor" evidence="6">
    <location>
        <position position="420"/>
    </location>
</feature>
<dbReference type="VEuPathDB" id="TriTrypDB:C3747_268g22"/>
<keyword evidence="2" id="KW-0808">Transferase</keyword>
<dbReference type="Gene3D" id="3.30.200.20">
    <property type="entry name" value="Phosphorylase Kinase, domain 1"/>
    <property type="match status" value="1"/>
</dbReference>
<evidence type="ECO:0000256" key="7">
    <source>
        <dbReference type="PIRSR" id="PIRSR630616-2"/>
    </source>
</evidence>
<dbReference type="VEuPathDB" id="TriTrypDB:TcCLB.510759.40"/>
<feature type="cross-link" description="Glycyl lysine isopeptide (Lys-Gly) (interchain with G-Cter in SUMO2)" evidence="8">
    <location>
        <position position="422"/>
    </location>
</feature>
<dbReference type="VEuPathDB" id="TriTrypDB:TCDM_03390"/>
<dbReference type="VEuPathDB" id="TriTrypDB:TCSYLVIO_001357"/>
<feature type="domain" description="Protein kinase" evidence="11">
    <location>
        <begin position="293"/>
        <end position="610"/>
    </location>
</feature>
<dbReference type="FunFam" id="1.10.510.10:FF:000571">
    <property type="entry name" value="Maternal embryonic leucine zipper kinase"/>
    <property type="match status" value="1"/>
</dbReference>
<feature type="binding site" evidence="7 9">
    <location>
        <position position="322"/>
    </location>
    <ligand>
        <name>ATP</name>
        <dbReference type="ChEBI" id="CHEBI:30616"/>
    </ligand>
</feature>
<evidence type="ECO:0000256" key="1">
    <source>
        <dbReference type="ARBA" id="ARBA00022527"/>
    </source>
</evidence>
<dbReference type="VEuPathDB" id="TriTrypDB:C4B63_2g41"/>
<feature type="compositionally biased region" description="Basic and acidic residues" evidence="10">
    <location>
        <begin position="562"/>
        <end position="572"/>
    </location>
</feature>
<feature type="compositionally biased region" description="Low complexity" evidence="10">
    <location>
        <begin position="690"/>
        <end position="700"/>
    </location>
</feature>
<dbReference type="AlphaFoldDB" id="A0A2V2VIV0"/>
<evidence type="ECO:0000256" key="10">
    <source>
        <dbReference type="SAM" id="MobiDB-lite"/>
    </source>
</evidence>
<evidence type="ECO:0000256" key="4">
    <source>
        <dbReference type="ARBA" id="ARBA00022777"/>
    </source>
</evidence>
<protein>
    <recommendedName>
        <fullName evidence="11">Protein kinase domain-containing protein</fullName>
    </recommendedName>
</protein>
<dbReference type="PROSITE" id="PS50011">
    <property type="entry name" value="PROTEIN_KINASE_DOM"/>
    <property type="match status" value="1"/>
</dbReference>
<evidence type="ECO:0000313" key="12">
    <source>
        <dbReference type="EMBL" id="PWU95322.1"/>
    </source>
</evidence>
<evidence type="ECO:0000256" key="2">
    <source>
        <dbReference type="ARBA" id="ARBA00022679"/>
    </source>
</evidence>
<dbReference type="PROSITE" id="PS00108">
    <property type="entry name" value="PROTEIN_KINASE_ST"/>
    <property type="match status" value="1"/>
</dbReference>
<dbReference type="SUPFAM" id="SSF56112">
    <property type="entry name" value="Protein kinase-like (PK-like)"/>
    <property type="match status" value="1"/>
</dbReference>
<keyword evidence="3 7" id="KW-0547">Nucleotide-binding</keyword>
<evidence type="ECO:0000256" key="9">
    <source>
        <dbReference type="PROSITE-ProRule" id="PRU10141"/>
    </source>
</evidence>
<dbReference type="InterPro" id="IPR008271">
    <property type="entry name" value="Ser/Thr_kinase_AS"/>
</dbReference>
<dbReference type="EMBL" id="PRFC01000268">
    <property type="protein sequence ID" value="PWU95322.1"/>
    <property type="molecule type" value="Genomic_DNA"/>
</dbReference>
<keyword evidence="1" id="KW-0723">Serine/threonine-protein kinase</keyword>
<dbReference type="InterPro" id="IPR030616">
    <property type="entry name" value="Aur-like"/>
</dbReference>
<dbReference type="SMART" id="SM00220">
    <property type="entry name" value="S_TKc"/>
    <property type="match status" value="1"/>
</dbReference>
<dbReference type="VEuPathDB" id="TriTrypDB:TcG_02068"/>
<evidence type="ECO:0000256" key="6">
    <source>
        <dbReference type="PIRSR" id="PIRSR630616-1"/>
    </source>
</evidence>
<dbReference type="InterPro" id="IPR017441">
    <property type="entry name" value="Protein_kinase_ATP_BS"/>
</dbReference>
<dbReference type="VEuPathDB" id="TriTrypDB:TcCL_ESM00176"/>
<dbReference type="InterPro" id="IPR011009">
    <property type="entry name" value="Kinase-like_dom_sf"/>
</dbReference>
<sequence>MPNPLVSDSSNTSPYSVDMDVNAMRSPSYNPLKTLIEQTILSFGYTSLKELAEIPIQDKMSKSPSLGGNSRSGACCQKCKIYERLLKKLATLLLVELDEDGGTSTNGAWPGLLSLEKPQGMGISELMAGNQSISGSRDSGVSPNRDGATVPMLSLLTSPFDSFSSVTLMSTTPLTAPSYSARGSVGNWLKGFVAFAAPGKKSESNSFSDGDDYTRTSNSLTPAMLVSNRDTAKADLMQRGKNVKLARQAAVHVAHGTSYSIARARGWDANPRVKETSRTIIARKNQKKMINEYVLLRKIGQGSTGYVVLVQECESKELFAMKIVRLGNKIDWRRVNAIRSEITVLKAVAHPNLVRLHEVIGDKSHNTIFLILQYISGGSIAKTLSSVTIMTIPEAKLRCYTVQILSALSHLHSNGISHRDIKPENILIDKEERIYLADFGVSAISTANGVHGMEGTPAFMAPEVFTGNFELIGELIDVWALGVTLYQLMYGFLPFQALTYFEMVRRIVNDPVTFPDKVQEDESEGADFGDFSYLDEIEGFMNTDTYLGFHYDGEDDEDEPEKETYHNDRDEVTPSAVHSSPEFKELIQGVLCKDPHSRWNLRRIWESAWLRDALESGRRITMTGAPTPSYGEVCIPRALSPSAMTRPAVENNSTNASITKLNPNVAVKFYAISNQTHHSPTNKINKKINTENTPINKTPTPILNNKSKVCVNIDTEKESVSGRHLKADEECAHPRASLWKRILSGTWRRKKKVLPEGQS</sequence>
<feature type="region of interest" description="Disordered" evidence="10">
    <location>
        <begin position="678"/>
        <end position="700"/>
    </location>
</feature>
<keyword evidence="5 7" id="KW-0067">ATP-binding</keyword>
<dbReference type="InterPro" id="IPR000719">
    <property type="entry name" value="Prot_kinase_dom"/>
</dbReference>
<accession>A0A2V2VIV0</accession>
<reference evidence="12 13" key="1">
    <citation type="journal article" date="2018" name="Microb. Genom.">
        <title>Expanding an expanded genome: long-read sequencing of Trypanosoma cruzi.</title>
        <authorList>
            <person name="Berna L."/>
            <person name="Rodriguez M."/>
            <person name="Chiribao M.L."/>
            <person name="Parodi-Talice A."/>
            <person name="Pita S."/>
            <person name="Rijo G."/>
            <person name="Alvarez-Valin F."/>
            <person name="Robello C."/>
        </authorList>
    </citation>
    <scope>NUCLEOTIDE SEQUENCE [LARGE SCALE GENOMIC DNA]</scope>
    <source>
        <strain evidence="12 13">TCC</strain>
    </source>
</reference>
<name>A0A2V2VIV0_TRYCR</name>
<evidence type="ECO:0000256" key="3">
    <source>
        <dbReference type="ARBA" id="ARBA00022741"/>
    </source>
</evidence>
<dbReference type="VEuPathDB" id="TriTrypDB:TcBrA4_0063370"/>
<dbReference type="VEuPathDB" id="TriTrypDB:TcYC6_0068080"/>
<dbReference type="Proteomes" id="UP000246078">
    <property type="component" value="Unassembled WGS sequence"/>
</dbReference>
<dbReference type="VEuPathDB" id="TriTrypDB:TcCLB.506999.180"/>
<dbReference type="PANTHER" id="PTHR24350">
    <property type="entry name" value="SERINE/THREONINE-PROTEIN KINASE IAL-RELATED"/>
    <property type="match status" value="1"/>
</dbReference>
<feature type="binding site" evidence="7">
    <location>
        <begin position="424"/>
        <end position="425"/>
    </location>
    <ligand>
        <name>ATP</name>
        <dbReference type="ChEBI" id="CHEBI:30616"/>
    </ligand>
</feature>
<feature type="region of interest" description="Disordered" evidence="10">
    <location>
        <begin position="551"/>
        <end position="578"/>
    </location>
</feature>
<proteinExistence type="predicted"/>
<organism evidence="12 13">
    <name type="scientific">Trypanosoma cruzi</name>
    <dbReference type="NCBI Taxonomy" id="5693"/>
    <lineage>
        <taxon>Eukaryota</taxon>
        <taxon>Discoba</taxon>
        <taxon>Euglenozoa</taxon>
        <taxon>Kinetoplastea</taxon>
        <taxon>Metakinetoplastina</taxon>
        <taxon>Trypanosomatida</taxon>
        <taxon>Trypanosomatidae</taxon>
        <taxon>Trypanosoma</taxon>
        <taxon>Schizotrypanum</taxon>
    </lineage>
</organism>
<dbReference type="PROSITE" id="PS00107">
    <property type="entry name" value="PROTEIN_KINASE_ATP"/>
    <property type="match status" value="1"/>
</dbReference>
<keyword evidence="4" id="KW-0418">Kinase</keyword>